<dbReference type="PROSITE" id="PS01124">
    <property type="entry name" value="HTH_ARAC_FAMILY_2"/>
    <property type="match status" value="1"/>
</dbReference>
<feature type="transmembrane region" description="Helical" evidence="5">
    <location>
        <begin position="100"/>
        <end position="119"/>
    </location>
</feature>
<name>A0A2N3LC02_9PROT</name>
<dbReference type="PANTHER" id="PTHR43280">
    <property type="entry name" value="ARAC-FAMILY TRANSCRIPTIONAL REGULATOR"/>
    <property type="match status" value="1"/>
</dbReference>
<dbReference type="RefSeq" id="WP_101299825.1">
    <property type="nucleotide sequence ID" value="NZ_NXGX01000001.1"/>
</dbReference>
<dbReference type="PANTHER" id="PTHR43280:SF29">
    <property type="entry name" value="ARAC-FAMILY TRANSCRIPTIONAL REGULATOR"/>
    <property type="match status" value="1"/>
</dbReference>
<keyword evidence="3" id="KW-0804">Transcription</keyword>
<dbReference type="AlphaFoldDB" id="A0A2N3LC02"/>
<feature type="domain" description="HTH araC/xylS-type" evidence="6">
    <location>
        <begin position="292"/>
        <end position="398"/>
    </location>
</feature>
<keyword evidence="5" id="KW-0472">Membrane</keyword>
<feature type="transmembrane region" description="Helical" evidence="5">
    <location>
        <begin position="40"/>
        <end position="61"/>
    </location>
</feature>
<dbReference type="InterPro" id="IPR018062">
    <property type="entry name" value="HTH_AraC-typ_CS"/>
</dbReference>
<keyword evidence="8" id="KW-1185">Reference proteome</keyword>
<reference evidence="7 8" key="1">
    <citation type="submission" date="2017-09" db="EMBL/GenBank/DDBJ databases">
        <title>Biodiversity and function of Thalassospira species in the particle-attached aromatic-hydrocarbon-degrading consortia from the surface seawater of the China South Sea.</title>
        <authorList>
            <person name="Dong C."/>
            <person name="Lai Q."/>
            <person name="Shao Z."/>
        </authorList>
    </citation>
    <scope>NUCLEOTIDE SEQUENCE [LARGE SCALE GENOMIC DNA]</scope>
    <source>
        <strain evidence="7 8">139Z-12</strain>
    </source>
</reference>
<evidence type="ECO:0000313" key="8">
    <source>
        <dbReference type="Proteomes" id="UP000233332"/>
    </source>
</evidence>
<evidence type="ECO:0000313" key="7">
    <source>
        <dbReference type="EMBL" id="PKR60383.1"/>
    </source>
</evidence>
<dbReference type="EMBL" id="NXGX01000001">
    <property type="protein sequence ID" value="PKR60383.1"/>
    <property type="molecule type" value="Genomic_DNA"/>
</dbReference>
<keyword evidence="2" id="KW-0238">DNA-binding</keyword>
<protein>
    <submittedName>
        <fullName evidence="7">AraC family transcriptional regulator</fullName>
    </submittedName>
</protein>
<dbReference type="InterPro" id="IPR018060">
    <property type="entry name" value="HTH_AraC"/>
</dbReference>
<feature type="transmembrane region" description="Helical" evidence="5">
    <location>
        <begin position="67"/>
        <end position="88"/>
    </location>
</feature>
<dbReference type="PROSITE" id="PS00041">
    <property type="entry name" value="HTH_ARAC_FAMILY_1"/>
    <property type="match status" value="1"/>
</dbReference>
<feature type="transmembrane region" description="Helical" evidence="5">
    <location>
        <begin position="190"/>
        <end position="211"/>
    </location>
</feature>
<evidence type="ECO:0000256" key="2">
    <source>
        <dbReference type="ARBA" id="ARBA00023125"/>
    </source>
</evidence>
<dbReference type="GO" id="GO:0043565">
    <property type="term" value="F:sequence-specific DNA binding"/>
    <property type="evidence" value="ECO:0007669"/>
    <property type="project" value="InterPro"/>
</dbReference>
<dbReference type="PRINTS" id="PR00032">
    <property type="entry name" value="HTHARAC"/>
</dbReference>
<gene>
    <name evidence="7" type="ORF">COO92_03300</name>
</gene>
<feature type="region of interest" description="Disordered" evidence="4">
    <location>
        <begin position="256"/>
        <end position="276"/>
    </location>
</feature>
<evidence type="ECO:0000256" key="1">
    <source>
        <dbReference type="ARBA" id="ARBA00023015"/>
    </source>
</evidence>
<keyword evidence="5" id="KW-1133">Transmembrane helix</keyword>
<dbReference type="GO" id="GO:0003700">
    <property type="term" value="F:DNA-binding transcription factor activity"/>
    <property type="evidence" value="ECO:0007669"/>
    <property type="project" value="InterPro"/>
</dbReference>
<evidence type="ECO:0000259" key="6">
    <source>
        <dbReference type="PROSITE" id="PS01124"/>
    </source>
</evidence>
<dbReference type="Pfam" id="PF12833">
    <property type="entry name" value="HTH_18"/>
    <property type="match status" value="1"/>
</dbReference>
<evidence type="ECO:0000256" key="4">
    <source>
        <dbReference type="SAM" id="MobiDB-lite"/>
    </source>
</evidence>
<sequence>MFETLDILFLIVSVLGAAQAIFLIVLLMDEGKRAFKANRWLMVFGFSVGMSFVDDTFDPIISPLVNLYLVPVFAPFFFAFIPSIYLYFREISGDPASRPYRHFLVLVPVAAAIGLMVYFKRSRMIADEGHVRDVGLQITFSSSGLADMVLLAIVILFCTLFAVYMTGIWRRARRYLRQADWQLQVDSERLRRWVIELLVGMTILFTVFTVTQLFDLFVSQAEWLSLGVKAAFVLVFFRMCQVIAQNPALFVQPETGTEGVPGDAATPPDTGRDDGSEQARMLRMIVDEDNVMRIRTRLEKVVASRNVMFDPLLTMPKLAAAVGVTPNQLSFVLNKHLDKNFFDFVNEVRINEAERLLVSESERTVLDIATSVGFNSKSTFNLAFKTITGLTPSKYRHENVDKPND</sequence>
<accession>A0A2N3LC02</accession>
<dbReference type="SMART" id="SM00342">
    <property type="entry name" value="HTH_ARAC"/>
    <property type="match status" value="1"/>
</dbReference>
<comment type="caution">
    <text evidence="7">The sequence shown here is derived from an EMBL/GenBank/DDBJ whole genome shotgun (WGS) entry which is preliminary data.</text>
</comment>
<proteinExistence type="predicted"/>
<dbReference type="InterPro" id="IPR020449">
    <property type="entry name" value="Tscrpt_reg_AraC-type_HTH"/>
</dbReference>
<keyword evidence="1" id="KW-0805">Transcription regulation</keyword>
<dbReference type="InterPro" id="IPR009057">
    <property type="entry name" value="Homeodomain-like_sf"/>
</dbReference>
<evidence type="ECO:0000256" key="5">
    <source>
        <dbReference type="SAM" id="Phobius"/>
    </source>
</evidence>
<feature type="transmembrane region" description="Helical" evidence="5">
    <location>
        <begin position="6"/>
        <end position="28"/>
    </location>
</feature>
<feature type="transmembrane region" description="Helical" evidence="5">
    <location>
        <begin position="148"/>
        <end position="169"/>
    </location>
</feature>
<organism evidence="7 8">
    <name type="scientific">Thalassospira lohafexi</name>
    <dbReference type="NCBI Taxonomy" id="744227"/>
    <lineage>
        <taxon>Bacteria</taxon>
        <taxon>Pseudomonadati</taxon>
        <taxon>Pseudomonadota</taxon>
        <taxon>Alphaproteobacteria</taxon>
        <taxon>Rhodospirillales</taxon>
        <taxon>Thalassospiraceae</taxon>
        <taxon>Thalassospira</taxon>
    </lineage>
</organism>
<keyword evidence="5" id="KW-0812">Transmembrane</keyword>
<evidence type="ECO:0000256" key="3">
    <source>
        <dbReference type="ARBA" id="ARBA00023163"/>
    </source>
</evidence>
<dbReference type="Proteomes" id="UP000233332">
    <property type="component" value="Unassembled WGS sequence"/>
</dbReference>
<dbReference type="SUPFAM" id="SSF46689">
    <property type="entry name" value="Homeodomain-like"/>
    <property type="match status" value="1"/>
</dbReference>
<dbReference type="Gene3D" id="1.10.10.60">
    <property type="entry name" value="Homeodomain-like"/>
    <property type="match status" value="2"/>
</dbReference>